<organism evidence="3 4">
    <name type="scientific">Methylorubrum salsuginis</name>
    <dbReference type="NCBI Taxonomy" id="414703"/>
    <lineage>
        <taxon>Bacteria</taxon>
        <taxon>Pseudomonadati</taxon>
        <taxon>Pseudomonadota</taxon>
        <taxon>Alphaproteobacteria</taxon>
        <taxon>Hyphomicrobiales</taxon>
        <taxon>Methylobacteriaceae</taxon>
        <taxon>Methylorubrum</taxon>
    </lineage>
</organism>
<gene>
    <name evidence="3" type="ORF">SAMN04488125_107152</name>
</gene>
<dbReference type="RefSeq" id="WP_091945583.1">
    <property type="nucleotide sequence ID" value="NZ_FOSV01000007.1"/>
</dbReference>
<accession>A0A1I4E879</accession>
<evidence type="ECO:0000256" key="1">
    <source>
        <dbReference type="SAM" id="MobiDB-lite"/>
    </source>
</evidence>
<dbReference type="OrthoDB" id="6506866at2"/>
<feature type="region of interest" description="Disordered" evidence="1">
    <location>
        <begin position="240"/>
        <end position="290"/>
    </location>
</feature>
<sequence length="290" mass="29843">MKRHTLLASILVATTALGGAAFAAEHTAPPAAAQAPLTETPAQKAVDRDVIKLSADGAAALRDIGSTRLALFEANPAQAKTLIERARTALDKAGTDDAVFTKAEAALKQPAGAKAPEQADTKAVAWLPVDSQMTLGEDFVATPQKNAAIAEANRSLKAGDQKGAAEKLRLAGVDVNTTVAVLPLAKTTEDVHRAAGLIEQGKYYEANAVLKQAEGRMRFDVADIVMVPDKLAANQKALPAKAEAAQHDRKAQAMAAPSDTGPAATGSHATPDNARAATTQPAPNTGKAPS</sequence>
<proteinExistence type="predicted"/>
<evidence type="ECO:0000256" key="2">
    <source>
        <dbReference type="SAM" id="SignalP"/>
    </source>
</evidence>
<reference evidence="4" key="1">
    <citation type="submission" date="2016-10" db="EMBL/GenBank/DDBJ databases">
        <authorList>
            <person name="Varghese N."/>
            <person name="Submissions S."/>
        </authorList>
    </citation>
    <scope>NUCLEOTIDE SEQUENCE [LARGE SCALE GENOMIC DNA]</scope>
    <source>
        <strain evidence="4">CGMCC 1.6474</strain>
    </source>
</reference>
<protein>
    <submittedName>
        <fullName evidence="3">YfdX protein</fullName>
    </submittedName>
</protein>
<dbReference type="EMBL" id="FOSV01000007">
    <property type="protein sequence ID" value="SFL02024.1"/>
    <property type="molecule type" value="Genomic_DNA"/>
</dbReference>
<feature type="signal peptide" evidence="2">
    <location>
        <begin position="1"/>
        <end position="23"/>
    </location>
</feature>
<evidence type="ECO:0000313" key="4">
    <source>
        <dbReference type="Proteomes" id="UP000198804"/>
    </source>
</evidence>
<keyword evidence="4" id="KW-1185">Reference proteome</keyword>
<name>A0A1I4E879_9HYPH</name>
<dbReference type="STRING" id="414703.SAMN04488125_107152"/>
<keyword evidence="2" id="KW-0732">Signal</keyword>
<dbReference type="InterPro" id="IPR021236">
    <property type="entry name" value="Uncharacterised_YfdX"/>
</dbReference>
<dbReference type="Gene3D" id="1.20.120.1940">
    <property type="entry name" value="YfdX protein domain"/>
    <property type="match status" value="1"/>
</dbReference>
<dbReference type="AlphaFoldDB" id="A0A1I4E879"/>
<feature type="chain" id="PRO_5011436025" evidence="2">
    <location>
        <begin position="24"/>
        <end position="290"/>
    </location>
</feature>
<evidence type="ECO:0000313" key="3">
    <source>
        <dbReference type="EMBL" id="SFL02024.1"/>
    </source>
</evidence>
<dbReference type="Gene3D" id="6.10.250.2140">
    <property type="match status" value="1"/>
</dbReference>
<dbReference type="Pfam" id="PF10938">
    <property type="entry name" value="YfdX"/>
    <property type="match status" value="1"/>
</dbReference>
<dbReference type="Proteomes" id="UP000198804">
    <property type="component" value="Unassembled WGS sequence"/>
</dbReference>